<dbReference type="FunFam" id="1.20.1000.10:FF:000001">
    <property type="entry name" value="Guanylate binding protein 1"/>
    <property type="match status" value="1"/>
</dbReference>
<dbReference type="Ensembl" id="ENSXETT00000118204">
    <property type="protein sequence ID" value="ENSXETP00000108929"/>
    <property type="gene ID" value="ENSXETG00000001415"/>
</dbReference>
<name>A0A803JLU8_XENTR</name>
<evidence type="ECO:0000256" key="4">
    <source>
        <dbReference type="ARBA" id="ARBA00022859"/>
    </source>
</evidence>
<dbReference type="InterPro" id="IPR015894">
    <property type="entry name" value="Guanylate-bd_N"/>
</dbReference>
<keyword evidence="11" id="KW-1185">Reference proteome</keyword>
<dbReference type="GO" id="GO:0045087">
    <property type="term" value="P:innate immune response"/>
    <property type="evidence" value="ECO:0007669"/>
    <property type="project" value="UniProtKB-KW"/>
</dbReference>
<keyword evidence="7" id="KW-0175">Coiled coil</keyword>
<dbReference type="Pfam" id="PF02263">
    <property type="entry name" value="GBP"/>
    <property type="match status" value="1"/>
</dbReference>
<dbReference type="Proteomes" id="UP000008143">
    <property type="component" value="Chromosome 9"/>
</dbReference>
<dbReference type="GO" id="GO:0005525">
    <property type="term" value="F:GTP binding"/>
    <property type="evidence" value="ECO:0000318"/>
    <property type="project" value="GO_Central"/>
</dbReference>
<gene>
    <name evidence="10 12 13 14" type="primary">gbp7</name>
</gene>
<keyword evidence="4" id="KW-0391">Immunity</keyword>
<keyword evidence="2" id="KW-0547">Nucleotide-binding</keyword>
<dbReference type="Gene3D" id="1.20.1000.10">
    <property type="entry name" value="Guanylate-binding protein, C-terminal domain"/>
    <property type="match status" value="1"/>
</dbReference>
<reference evidence="12 13" key="3">
    <citation type="submission" date="2025-04" db="UniProtKB">
        <authorList>
            <consortium name="RefSeq"/>
        </authorList>
    </citation>
    <scope>IDENTIFICATION</scope>
    <source>
        <strain evidence="12 13">Nigerian</strain>
        <tissue evidence="12 13">Liver and blood</tissue>
    </source>
</reference>
<evidence type="ECO:0000259" key="9">
    <source>
        <dbReference type="PROSITE" id="PS51715"/>
    </source>
</evidence>
<dbReference type="Gene3D" id="3.40.50.300">
    <property type="entry name" value="P-loop containing nucleotide triphosphate hydrolases"/>
    <property type="match status" value="1"/>
</dbReference>
<dbReference type="OMA" id="SIEWDYS"/>
<dbReference type="KEGG" id="xtr:100496810"/>
<dbReference type="InterPro" id="IPR003191">
    <property type="entry name" value="Guanylate-bd/ATL_C"/>
</dbReference>
<dbReference type="FunFam" id="3.40.50.300:FF:002830">
    <property type="entry name" value="Guanylate-binding protein 2"/>
    <property type="match status" value="1"/>
</dbReference>
<evidence type="ECO:0000313" key="14">
    <source>
        <dbReference type="Xenbase" id="XB-GENE-5947524"/>
    </source>
</evidence>
<dbReference type="RefSeq" id="XP_002942120.3">
    <property type="nucleotide sequence ID" value="XM_002942074.4"/>
</dbReference>
<dbReference type="SUPFAM" id="SSF48340">
    <property type="entry name" value="Interferon-induced guanylate-binding protein 1 (GBP1), C-terminal domain"/>
    <property type="match status" value="1"/>
</dbReference>
<dbReference type="InterPro" id="IPR027417">
    <property type="entry name" value="P-loop_NTPase"/>
</dbReference>
<evidence type="ECO:0000256" key="3">
    <source>
        <dbReference type="ARBA" id="ARBA00022801"/>
    </source>
</evidence>
<reference evidence="10" key="2">
    <citation type="submission" date="2021-03" db="UniProtKB">
        <authorList>
            <consortium name="Ensembl"/>
        </authorList>
    </citation>
    <scope>IDENTIFICATION</scope>
</reference>
<evidence type="ECO:0000256" key="1">
    <source>
        <dbReference type="ARBA" id="ARBA00022588"/>
    </source>
</evidence>
<dbReference type="AlphaFoldDB" id="A0A803JLU8"/>
<protein>
    <submittedName>
        <fullName evidence="12 13">Guanylate-binding protein 1</fullName>
    </submittedName>
    <submittedName>
        <fullName evidence="10">Guanylate-binding protein 7</fullName>
    </submittedName>
</protein>
<dbReference type="CDD" id="cd16269">
    <property type="entry name" value="GBP_C"/>
    <property type="match status" value="1"/>
</dbReference>
<dbReference type="GeneTree" id="ENSGT00940000154265"/>
<dbReference type="CTD" id="388646"/>
<evidence type="ECO:0000313" key="13">
    <source>
        <dbReference type="RefSeq" id="XP_031749532.1"/>
    </source>
</evidence>
<evidence type="ECO:0000256" key="6">
    <source>
        <dbReference type="PROSITE-ProRule" id="PRU01052"/>
    </source>
</evidence>
<dbReference type="RefSeq" id="XP_031749532.1">
    <property type="nucleotide sequence ID" value="XM_031893672.1"/>
</dbReference>
<comment type="similarity">
    <text evidence="6">Belongs to the TRAFAC class dynamin-like GTPase superfamily. GB1/RHD3 GTPase family.</text>
</comment>
<dbReference type="OrthoDB" id="2135133at2759"/>
<feature type="compositionally biased region" description="Basic and acidic residues" evidence="8">
    <location>
        <begin position="626"/>
        <end position="640"/>
    </location>
</feature>
<dbReference type="GeneID" id="100496810"/>
<dbReference type="Bgee" id="ENSXETG00000001415">
    <property type="expression patterns" value="Expressed in liver and 5 other cell types or tissues"/>
</dbReference>
<organism evidence="10">
    <name type="scientific">Xenopus tropicalis</name>
    <name type="common">Western clawed frog</name>
    <name type="synonym">Silurana tropicalis</name>
    <dbReference type="NCBI Taxonomy" id="8364"/>
    <lineage>
        <taxon>Eukaryota</taxon>
        <taxon>Metazoa</taxon>
        <taxon>Chordata</taxon>
        <taxon>Craniata</taxon>
        <taxon>Vertebrata</taxon>
        <taxon>Euteleostomi</taxon>
        <taxon>Amphibia</taxon>
        <taxon>Batrachia</taxon>
        <taxon>Anura</taxon>
        <taxon>Pipoidea</taxon>
        <taxon>Pipidae</taxon>
        <taxon>Xenopodinae</taxon>
        <taxon>Xenopus</taxon>
        <taxon>Silurana</taxon>
    </lineage>
</organism>
<feature type="region of interest" description="Disordered" evidence="8">
    <location>
        <begin position="625"/>
        <end position="648"/>
    </location>
</feature>
<dbReference type="Pfam" id="PF02841">
    <property type="entry name" value="GBP_C"/>
    <property type="match status" value="1"/>
</dbReference>
<evidence type="ECO:0000313" key="12">
    <source>
        <dbReference type="RefSeq" id="XP_002942120.3"/>
    </source>
</evidence>
<evidence type="ECO:0000256" key="8">
    <source>
        <dbReference type="SAM" id="MobiDB-lite"/>
    </source>
</evidence>
<keyword evidence="5" id="KW-0342">GTP-binding</keyword>
<feature type="coiled-coil region" evidence="7">
    <location>
        <begin position="523"/>
        <end position="587"/>
    </location>
</feature>
<evidence type="ECO:0000256" key="2">
    <source>
        <dbReference type="ARBA" id="ARBA00022741"/>
    </source>
</evidence>
<reference evidence="10" key="1">
    <citation type="journal article" date="2010" name="Science">
        <title>The genome of the Western clawed frog Xenopus tropicalis.</title>
        <authorList>
            <person name="Hellsten U."/>
            <person name="Harland R.M."/>
            <person name="Gilchrist M.J."/>
            <person name="Hendrix D."/>
            <person name="Jurka J."/>
            <person name="Kapitonov V."/>
            <person name="Ovcharenko I."/>
            <person name="Putnam N.H."/>
            <person name="Shu S."/>
            <person name="Taher L."/>
            <person name="Blitz I.L."/>
            <person name="Blumberg B."/>
            <person name="Dichmann D.S."/>
            <person name="Dubchak I."/>
            <person name="Amaya E."/>
            <person name="Detter J.C."/>
            <person name="Fletcher R."/>
            <person name="Gerhard D.S."/>
            <person name="Goodstein D."/>
            <person name="Graves T."/>
            <person name="Grigoriev I.V."/>
            <person name="Grimwood J."/>
            <person name="Kawashima T."/>
            <person name="Lindquist E."/>
            <person name="Lucas S.M."/>
            <person name="Mead P.E."/>
            <person name="Mitros T."/>
            <person name="Ogino H."/>
            <person name="Ohta Y."/>
            <person name="Poliakov A.V."/>
            <person name="Pollet N."/>
            <person name="Robert J."/>
            <person name="Salamov A."/>
            <person name="Sater A.K."/>
            <person name="Schmutz J."/>
            <person name="Terry A."/>
            <person name="Vize P.D."/>
            <person name="Warren W.C."/>
            <person name="Wells D."/>
            <person name="Wills A."/>
            <person name="Wilson R.K."/>
            <person name="Zimmerman L.B."/>
            <person name="Zorn A.M."/>
            <person name="Grainger R."/>
            <person name="Grammer T."/>
            <person name="Khokha M.K."/>
            <person name="Richardson P.M."/>
            <person name="Rokhsar D.S."/>
        </authorList>
    </citation>
    <scope>NUCLEOTIDE SEQUENCE [LARGE SCALE GENOMIC DNA]</scope>
    <source>
        <strain evidence="10">Nigerian</strain>
    </source>
</reference>
<sequence>MGSEVKMEAPMCLIENSPDGKLSVNPQAKEILSKITQPVVVVAIVGLYRTGKSYLMNKLAGKNAGFDLGATIVAQTKGIWMWCVPHPTKKNHTLVLLDTEGLGDVQKGDKKNDTWIFCLAVLLSSAMVYNSKGTIDQDSIEKLHYVQELTEKIKVKASENDDEEAEFSKHFPIFIWTVRDFTLSLEVNGEKITDDDYLEHALAVKEPERTLRDQMLNLPKKCIRMYFPRRKCFTFCSPTSNLNLFQKLEQVSDEQLFPSFVAKAKQFCDYIFSYAEVKHLDGFQPAKGNMFGNLAEKYTEAINNGQVPCMENAVLYLSENENKAAVEKASEYYETEMDKRVVFPTETMDQFMDINKECEEKAVDIFMARSFKDKDHHFQKELMGRIQKKKNEFLKKNEDASVANCDDLLAKLSEDLDKALTAGSYVVPGGYQLFKQEMDKIVGKYNEDTKKGIKGDEVLQKFLKNKEATGDTILTSDKALDKNERIKEAEKAKAESLMIEQKVSQVKASQEEQKVDNQMKSFEMNFQRLLEKLQAEKMMMREQIERLVSEKRREEELLTRQGCARQAKLYAAQISDLEKEKEQADQETAWYTPVWESLKSVVVDVAPSLFNFGAGMVKKAISSFQNKEKEEKKNNKEKGPPKPNKTTK</sequence>
<dbReference type="PANTHER" id="PTHR10751">
    <property type="entry name" value="GUANYLATE BINDING PROTEIN"/>
    <property type="match status" value="1"/>
</dbReference>
<evidence type="ECO:0000313" key="10">
    <source>
        <dbReference type="Ensembl" id="ENSXETP00000108929"/>
    </source>
</evidence>
<evidence type="ECO:0000313" key="11">
    <source>
        <dbReference type="Proteomes" id="UP000008143"/>
    </source>
</evidence>
<evidence type="ECO:0000256" key="5">
    <source>
        <dbReference type="ARBA" id="ARBA00023134"/>
    </source>
</evidence>
<dbReference type="InterPro" id="IPR037684">
    <property type="entry name" value="GBP_C"/>
</dbReference>
<dbReference type="CDD" id="cd01851">
    <property type="entry name" value="GBP"/>
    <property type="match status" value="1"/>
</dbReference>
<dbReference type="GO" id="GO:0003924">
    <property type="term" value="F:GTPase activity"/>
    <property type="evidence" value="ECO:0000318"/>
    <property type="project" value="GO_Central"/>
</dbReference>
<proteinExistence type="inferred from homology"/>
<dbReference type="AGR" id="Xenbase:XB-GENE-5947524"/>
<keyword evidence="1" id="KW-0399">Innate immunity</keyword>
<evidence type="ECO:0000256" key="7">
    <source>
        <dbReference type="SAM" id="Coils"/>
    </source>
</evidence>
<dbReference type="PROSITE" id="PS51715">
    <property type="entry name" value="G_GB1_RHD3"/>
    <property type="match status" value="1"/>
</dbReference>
<keyword evidence="3" id="KW-0378">Hydrolase</keyword>
<dbReference type="InterPro" id="IPR030386">
    <property type="entry name" value="G_GB1_RHD3_dom"/>
</dbReference>
<dbReference type="InterPro" id="IPR036543">
    <property type="entry name" value="Guanylate-bd_C_sf"/>
</dbReference>
<dbReference type="Xenbase" id="XB-GENE-5947524">
    <property type="gene designation" value="gbp7"/>
</dbReference>
<dbReference type="SUPFAM" id="SSF52540">
    <property type="entry name" value="P-loop containing nucleoside triphosphate hydrolases"/>
    <property type="match status" value="1"/>
</dbReference>
<accession>A0A803JLU8</accession>
<feature type="domain" description="GB1/RHD3-type G" evidence="9">
    <location>
        <begin position="36"/>
        <end position="276"/>
    </location>
</feature>